<evidence type="ECO:0000313" key="3">
    <source>
        <dbReference type="Proteomes" id="UP000093309"/>
    </source>
</evidence>
<dbReference type="PANTHER" id="PTHR43460">
    <property type="entry name" value="METHYLTRANSFERASE"/>
    <property type="match status" value="1"/>
</dbReference>
<dbReference type="GO" id="GO:0032259">
    <property type="term" value="P:methylation"/>
    <property type="evidence" value="ECO:0007669"/>
    <property type="project" value="UniProtKB-KW"/>
</dbReference>
<dbReference type="RefSeq" id="WP_065853348.1">
    <property type="nucleotide sequence ID" value="NZ_LYPC01000020.1"/>
</dbReference>
<dbReference type="OrthoDB" id="5522265at2"/>
<evidence type="ECO:0000313" key="2">
    <source>
        <dbReference type="EMBL" id="OCT14497.1"/>
    </source>
</evidence>
<feature type="domain" description="Methyltransferase" evidence="1">
    <location>
        <begin position="47"/>
        <end position="118"/>
    </location>
</feature>
<keyword evidence="2" id="KW-0489">Methyltransferase</keyword>
<protein>
    <submittedName>
        <fullName evidence="2">Methyltransferase type 11</fullName>
    </submittedName>
</protein>
<comment type="caution">
    <text evidence="2">The sequence shown here is derived from an EMBL/GenBank/DDBJ whole genome shotgun (WGS) entry which is preliminary data.</text>
</comment>
<reference evidence="3" key="1">
    <citation type="submission" date="2016-05" db="EMBL/GenBank/DDBJ databases">
        <title>Paenibacillus oryzae. sp. nov., isolated from the rice root.</title>
        <authorList>
            <person name="Zhang J."/>
            <person name="Zhang X."/>
        </authorList>
    </citation>
    <scope>NUCLEOTIDE SEQUENCE [LARGE SCALE GENOMIC DNA]</scope>
    <source>
        <strain evidence="3">KCTC13222</strain>
    </source>
</reference>
<dbReference type="Gene3D" id="3.40.50.150">
    <property type="entry name" value="Vaccinia Virus protein VP39"/>
    <property type="match status" value="1"/>
</dbReference>
<dbReference type="EMBL" id="LYPC01000020">
    <property type="protein sequence ID" value="OCT14497.1"/>
    <property type="molecule type" value="Genomic_DNA"/>
</dbReference>
<gene>
    <name evidence="2" type="ORF">A8709_27235</name>
</gene>
<dbReference type="Pfam" id="PF13649">
    <property type="entry name" value="Methyltransf_25"/>
    <property type="match status" value="1"/>
</dbReference>
<dbReference type="InterPro" id="IPR029063">
    <property type="entry name" value="SAM-dependent_MTases_sf"/>
</dbReference>
<evidence type="ECO:0000259" key="1">
    <source>
        <dbReference type="Pfam" id="PF13649"/>
    </source>
</evidence>
<sequence>MGIEWYDMIARRNGGYKNRAVCTVVGRSAEDVFEERLIQMLPKFHSVMDAGCGHGEFTLRMSAHTTSIKGFDNSHELITIAQNLLQDSQVEHVEFVYATTKSELPFLDGQFDLIYDRRGPTSVINHSRVLKSGGTIIGIHGNVDLVKERLVKNGFLDIEIEEYNEAITYFPTREQFVIFLSDGPGSPDYTKVEHQPELDMLFSELALQGRLVGELGIREQKYIWQARKP</sequence>
<keyword evidence="3" id="KW-1185">Reference proteome</keyword>
<dbReference type="CDD" id="cd02440">
    <property type="entry name" value="AdoMet_MTases"/>
    <property type="match status" value="1"/>
</dbReference>
<dbReference type="GO" id="GO:0008168">
    <property type="term" value="F:methyltransferase activity"/>
    <property type="evidence" value="ECO:0007669"/>
    <property type="project" value="UniProtKB-KW"/>
</dbReference>
<accession>A0A1C1A1U6</accession>
<proteinExistence type="predicted"/>
<organism evidence="2 3">
    <name type="scientific">Paenibacillus pectinilyticus</name>
    <dbReference type="NCBI Taxonomy" id="512399"/>
    <lineage>
        <taxon>Bacteria</taxon>
        <taxon>Bacillati</taxon>
        <taxon>Bacillota</taxon>
        <taxon>Bacilli</taxon>
        <taxon>Bacillales</taxon>
        <taxon>Paenibacillaceae</taxon>
        <taxon>Paenibacillus</taxon>
    </lineage>
</organism>
<dbReference type="STRING" id="512399.A8709_27235"/>
<dbReference type="SUPFAM" id="SSF53335">
    <property type="entry name" value="S-adenosyl-L-methionine-dependent methyltransferases"/>
    <property type="match status" value="1"/>
</dbReference>
<keyword evidence="2" id="KW-0808">Transferase</keyword>
<dbReference type="Proteomes" id="UP000093309">
    <property type="component" value="Unassembled WGS sequence"/>
</dbReference>
<dbReference type="InterPro" id="IPR041698">
    <property type="entry name" value="Methyltransf_25"/>
</dbReference>
<dbReference type="InterPro" id="IPR052939">
    <property type="entry name" value="23S_rRNA_MeTrnsfrase_RlmA"/>
</dbReference>
<name>A0A1C1A1U6_9BACL</name>
<dbReference type="PANTHER" id="PTHR43460:SF1">
    <property type="entry name" value="METHYLTRANSFERASE TYPE 11 DOMAIN-CONTAINING PROTEIN"/>
    <property type="match status" value="1"/>
</dbReference>
<dbReference type="AlphaFoldDB" id="A0A1C1A1U6"/>